<dbReference type="Proteomes" id="UP000186817">
    <property type="component" value="Unassembled WGS sequence"/>
</dbReference>
<dbReference type="SUPFAM" id="SSF53098">
    <property type="entry name" value="Ribonuclease H-like"/>
    <property type="match status" value="1"/>
</dbReference>
<keyword evidence="5" id="KW-1185">Reference proteome</keyword>
<keyword evidence="1" id="KW-0175">Coiled coil</keyword>
<reference evidence="4 5" key="1">
    <citation type="submission" date="2016-02" db="EMBL/GenBank/DDBJ databases">
        <title>Genome analysis of coral dinoflagellate symbionts highlights evolutionary adaptations to a symbiotic lifestyle.</title>
        <authorList>
            <person name="Aranda M."/>
            <person name="Li Y."/>
            <person name="Liew Y.J."/>
            <person name="Baumgarten S."/>
            <person name="Simakov O."/>
            <person name="Wilson M."/>
            <person name="Piel J."/>
            <person name="Ashoor H."/>
            <person name="Bougouffa S."/>
            <person name="Bajic V.B."/>
            <person name="Ryu T."/>
            <person name="Ravasi T."/>
            <person name="Bayer T."/>
            <person name="Micklem G."/>
            <person name="Kim H."/>
            <person name="Bhak J."/>
            <person name="Lajeunesse T.C."/>
            <person name="Voolstra C.R."/>
        </authorList>
    </citation>
    <scope>NUCLEOTIDE SEQUENCE [LARGE SCALE GENOMIC DNA]</scope>
    <source>
        <strain evidence="4 5">CCMP2467</strain>
    </source>
</reference>
<dbReference type="Pfam" id="PF07727">
    <property type="entry name" value="RVT_2"/>
    <property type="match status" value="1"/>
</dbReference>
<dbReference type="InterPro" id="IPR012337">
    <property type="entry name" value="RNaseH-like_sf"/>
</dbReference>
<gene>
    <name evidence="4" type="primary">TY5A</name>
    <name evidence="4" type="ORF">AK812_SmicGene38367</name>
</gene>
<protein>
    <submittedName>
        <fullName evidence="4">Putative transposon protein</fullName>
    </submittedName>
</protein>
<dbReference type="GO" id="GO:0015074">
    <property type="term" value="P:DNA integration"/>
    <property type="evidence" value="ECO:0007669"/>
    <property type="project" value="InterPro"/>
</dbReference>
<dbReference type="PROSITE" id="PS50994">
    <property type="entry name" value="INTEGRASE"/>
    <property type="match status" value="1"/>
</dbReference>
<dbReference type="EMBL" id="LSRX01001309">
    <property type="protein sequence ID" value="OLP81130.1"/>
    <property type="molecule type" value="Genomic_DNA"/>
</dbReference>
<dbReference type="InterPro" id="IPR043502">
    <property type="entry name" value="DNA/RNA_pol_sf"/>
</dbReference>
<organism evidence="4 5">
    <name type="scientific">Symbiodinium microadriaticum</name>
    <name type="common">Dinoflagellate</name>
    <name type="synonym">Zooxanthella microadriatica</name>
    <dbReference type="NCBI Taxonomy" id="2951"/>
    <lineage>
        <taxon>Eukaryota</taxon>
        <taxon>Sar</taxon>
        <taxon>Alveolata</taxon>
        <taxon>Dinophyceae</taxon>
        <taxon>Suessiales</taxon>
        <taxon>Symbiodiniaceae</taxon>
        <taxon>Symbiodinium</taxon>
    </lineage>
</organism>
<accession>A0A1Q9CDX7</accession>
<dbReference type="GO" id="GO:0003676">
    <property type="term" value="F:nucleic acid binding"/>
    <property type="evidence" value="ECO:0007669"/>
    <property type="project" value="InterPro"/>
</dbReference>
<feature type="coiled-coil region" evidence="1">
    <location>
        <begin position="671"/>
        <end position="701"/>
    </location>
</feature>
<evidence type="ECO:0000313" key="5">
    <source>
        <dbReference type="Proteomes" id="UP000186817"/>
    </source>
</evidence>
<evidence type="ECO:0000256" key="2">
    <source>
        <dbReference type="SAM" id="MobiDB-lite"/>
    </source>
</evidence>
<evidence type="ECO:0000259" key="3">
    <source>
        <dbReference type="PROSITE" id="PS50994"/>
    </source>
</evidence>
<evidence type="ECO:0000313" key="4">
    <source>
        <dbReference type="EMBL" id="OLP81130.1"/>
    </source>
</evidence>
<dbReference type="SUPFAM" id="SSF56672">
    <property type="entry name" value="DNA/RNA polymerases"/>
    <property type="match status" value="1"/>
</dbReference>
<feature type="region of interest" description="Disordered" evidence="2">
    <location>
        <begin position="597"/>
        <end position="632"/>
    </location>
</feature>
<dbReference type="Gene3D" id="3.30.420.10">
    <property type="entry name" value="Ribonuclease H-like superfamily/Ribonuclease H"/>
    <property type="match status" value="1"/>
</dbReference>
<proteinExistence type="predicted"/>
<dbReference type="InterPro" id="IPR013103">
    <property type="entry name" value="RVT_2"/>
</dbReference>
<dbReference type="OrthoDB" id="6436874at2759"/>
<comment type="caution">
    <text evidence="4">The sequence shown here is derived from an EMBL/GenBank/DDBJ whole genome shotgun (WGS) entry which is preliminary data.</text>
</comment>
<name>A0A1Q9CDX7_SYMMI</name>
<feature type="domain" description="Integrase catalytic" evidence="3">
    <location>
        <begin position="679"/>
        <end position="863"/>
    </location>
</feature>
<sequence>MRDSGGSWVPDNLPGGAGYDWYSWAIGDRIYGGTGERQESPVLEALAKGMQQLQQLQAQAMAKTSITPAYQRHLQAELEVILAAQTMVKGPKLKAVEAQETSPKAGAKVSTTPDLCRYFAKASGCRRGSTTALVDSGATHSLRTAATQWEWDTADNVIVQLAGNHNLPMRITSAGTLLMPYKDNIHSAGSQLQTQTIVPMGQLIETLGYEMMWNPAGCYLTSPEGQRIKLQVHQGCPQLQELEALSLIARLEDRKLEQLKNTTLTTRDKVNMSMMSMERTWQHYLFDYVTTGSFESGLRAVRDAPYLEDLPGECLAHTIPTQGLWSGWDIMKEIGFLTRSQKRRLFTSKRWVVHLFAGKEGHWEIFKLDQGDTMVIELDVARCAGQSLLRSEVWRMLLWGAKEGKIDVIMGGPPGRSQQQGREGLREIKSLTLTARMMWLFSVAQVGREVNAGASNRDRDVAFVLEYPEGNFTQQQREQEQAVVDAEEMFTTPGRRGGVASWEESQVYWEEVQRPRLEAYTGQATVQMEVNFWNTRMWKSFQREDNHMVYRRDCATCVMARGPLTPGLDATSKGTMGKNLKYLTVAKYMVPRSFVEASVGQTPPKDNGLRPESQETQSSPAGKEEEQQLTQEQEDLLKEVFGDDHSPLSGDEGDRRLEVVHLPESMPLELVEEETGAIRELSEAEDEAEDLKFEEESFKDVTMQQGDCISPEMTYLIFAAPLPNNQSATVKRAVQDVALYLQMHGFPIYRFHADKGEFFNHGFRNWLREQGIYATWSEPSIPQGNGHAESTVRWVKDRIRALLGSASLPIRLWPTAAMAAAAEQRARVLKWKSMLAAPYGSTVHLRKKGFDKAGPLKREHGLESKWMVGKYVGLSTILHHGHLVYVPGEKDEAEKFYHTMHVRPNLVDPGGPETVVRADMAPKPRRRIVEKTNQGEVEMRKVSLSPEEVQHRATRGADEVLAAWDSEKALQLVKDLASAGFYEKKKFGVYRHGGIVGAMDGMVQYPALTKVLVQLVMESIPEATFTSVLVSCNAHKAMHRDLNNDPNTLNYVVPVVAPVHGGELWIELRRGDHLCGEIQKRAIGDKDVFGQTRDIVEGESIQFHPRRHHEVSEWTGDRVVLIAYTPDCLGKLSQDVLEQLHELDFPVPISQLPEYHGGSNVPNPVPEDSAKPHLYSVEVGEEPEEQTSDWVMYLDLEPGLIKVAEAECSTYQPRMWKTEVSYTKNIESVLATLTAPLDVVHNVCSEEVYSNMEAWKPAIMKEVAGIEAAVQRLKPGTAERGEWLNRSGVQRLPMKFVFTIKPNDKADMANKDTWYKRKARLVICGNMAANDGAQVYTEAAPAEAVRTGLTIATKNKWSVAILDVVAAFIKTPLGRSKNDPIVIAQPPRLLETLGVTGRMELWGLLRALYGLREAPMLWGSFRDDTLRAMPPPRGLRWQQGKAITSWWTVRNASGAVQALIIVYVDDFMICGPQDLVKEIGDTIRGTWDTSELTFLSPTTPIRFLGMELQVESEDGGEILVLQQGYIAELLRTHSVKSTQLDKVPITKELMVFSDDIQQVPPDLVKRAQQVTGEVLWVSQRTRPDLAFATAMMSSMSTKDPQGVIAVGEKILGYLQKTKGYALRTCWNGKGLVMFCDAAFAPLGGRSHSGWLVVYGGTPLLWRSGRQQMVTLSSAEAELLAMIDGAIAAKGVESFLMDVGEYVEEKQIALQKLQTATTLAIEREITRLQKEESAILFYLNENEKAITTNPKGENTKPTEEANKSGFTRGVVIRSVEDQDELAEDLKACKVDDKDEVRFREASSKLTYHEKKLLAKVRAMVLGDEAAEDVARSRILSTVVILTEVRQPTVNPMSTL</sequence>
<dbReference type="InterPro" id="IPR036397">
    <property type="entry name" value="RNaseH_sf"/>
</dbReference>
<evidence type="ECO:0000256" key="1">
    <source>
        <dbReference type="SAM" id="Coils"/>
    </source>
</evidence>
<dbReference type="InterPro" id="IPR001584">
    <property type="entry name" value="Integrase_cat-core"/>
</dbReference>